<dbReference type="InterPro" id="IPR036388">
    <property type="entry name" value="WH-like_DNA-bd_sf"/>
</dbReference>
<name>A0ABW8SKL3_9CLOT</name>
<reference evidence="6 7" key="1">
    <citation type="submission" date="2024-11" db="EMBL/GenBank/DDBJ databases">
        <authorList>
            <person name="Heng Y.C."/>
            <person name="Lim A.C.H."/>
            <person name="Lee J.K.Y."/>
            <person name="Kittelmann S."/>
        </authorList>
    </citation>
    <scope>NUCLEOTIDE SEQUENCE [LARGE SCALE GENOMIC DNA]</scope>
    <source>
        <strain evidence="6 7">WILCCON 0269</strain>
    </source>
</reference>
<evidence type="ECO:0000259" key="5">
    <source>
        <dbReference type="PROSITE" id="PS50931"/>
    </source>
</evidence>
<dbReference type="PRINTS" id="PR00039">
    <property type="entry name" value="HTHLYSR"/>
</dbReference>
<evidence type="ECO:0000256" key="2">
    <source>
        <dbReference type="ARBA" id="ARBA00023015"/>
    </source>
</evidence>
<dbReference type="InterPro" id="IPR036390">
    <property type="entry name" value="WH_DNA-bd_sf"/>
</dbReference>
<dbReference type="Pfam" id="PF00126">
    <property type="entry name" value="HTH_1"/>
    <property type="match status" value="1"/>
</dbReference>
<dbReference type="Proteomes" id="UP001623660">
    <property type="component" value="Unassembled WGS sequence"/>
</dbReference>
<dbReference type="PANTHER" id="PTHR30126:SF40">
    <property type="entry name" value="HTH-TYPE TRANSCRIPTIONAL REGULATOR GLTR"/>
    <property type="match status" value="1"/>
</dbReference>
<evidence type="ECO:0000256" key="4">
    <source>
        <dbReference type="ARBA" id="ARBA00023163"/>
    </source>
</evidence>
<feature type="domain" description="HTH lysR-type" evidence="5">
    <location>
        <begin position="1"/>
        <end position="58"/>
    </location>
</feature>
<comment type="similarity">
    <text evidence="1">Belongs to the LysR transcriptional regulatory family.</text>
</comment>
<dbReference type="Pfam" id="PF03466">
    <property type="entry name" value="LysR_substrate"/>
    <property type="match status" value="1"/>
</dbReference>
<accession>A0ABW8SKL3</accession>
<dbReference type="InterPro" id="IPR005119">
    <property type="entry name" value="LysR_subst-bd"/>
</dbReference>
<keyword evidence="7" id="KW-1185">Reference proteome</keyword>
<keyword evidence="2" id="KW-0805">Transcription regulation</keyword>
<organism evidence="6 7">
    <name type="scientific">Candidatus Clostridium eludens</name>
    <dbReference type="NCBI Taxonomy" id="3381663"/>
    <lineage>
        <taxon>Bacteria</taxon>
        <taxon>Bacillati</taxon>
        <taxon>Bacillota</taxon>
        <taxon>Clostridia</taxon>
        <taxon>Eubacteriales</taxon>
        <taxon>Clostridiaceae</taxon>
        <taxon>Clostridium</taxon>
    </lineage>
</organism>
<keyword evidence="4" id="KW-0804">Transcription</keyword>
<dbReference type="PROSITE" id="PS50931">
    <property type="entry name" value="HTH_LYSR"/>
    <property type="match status" value="1"/>
</dbReference>
<sequence>MLFKQIYYFVKVVDCNSFTEAAEECFISQSAISQQIQALEADLGVELIVRENRKFSLTPAGEHFYRHSLLLLDEVDRLKQETHHIARNRDNIVSIGYCKSYGLQELQQAIAVFSEKYSNIDIQIINGNHEELYQYLKNGYVSLVINDQRRALSDEYVNYHLCTAYSYVEVAGRSTLSNFEAIAIEELKRVPCILVASKEQQENEREYYKNTLGFAGNFLFVENLEEGRLLVAGNKGFLPVEGSNRLMQAGIAIKRLPLFRSGNQIQRNYFAFWKKDKDLDLIREFADILRTIFQRSKME</sequence>
<dbReference type="PANTHER" id="PTHR30126">
    <property type="entry name" value="HTH-TYPE TRANSCRIPTIONAL REGULATOR"/>
    <property type="match status" value="1"/>
</dbReference>
<keyword evidence="3" id="KW-0238">DNA-binding</keyword>
<evidence type="ECO:0000313" key="6">
    <source>
        <dbReference type="EMBL" id="MFL0196303.1"/>
    </source>
</evidence>
<proteinExistence type="inferred from homology"/>
<dbReference type="EMBL" id="JBJHZX010000016">
    <property type="protein sequence ID" value="MFL0196303.1"/>
    <property type="molecule type" value="Genomic_DNA"/>
</dbReference>
<evidence type="ECO:0000256" key="3">
    <source>
        <dbReference type="ARBA" id="ARBA00023125"/>
    </source>
</evidence>
<evidence type="ECO:0000313" key="7">
    <source>
        <dbReference type="Proteomes" id="UP001623660"/>
    </source>
</evidence>
<dbReference type="Gene3D" id="3.40.190.10">
    <property type="entry name" value="Periplasmic binding protein-like II"/>
    <property type="match status" value="2"/>
</dbReference>
<comment type="caution">
    <text evidence="6">The sequence shown here is derived from an EMBL/GenBank/DDBJ whole genome shotgun (WGS) entry which is preliminary data.</text>
</comment>
<evidence type="ECO:0000256" key="1">
    <source>
        <dbReference type="ARBA" id="ARBA00009437"/>
    </source>
</evidence>
<gene>
    <name evidence="6" type="ORF">ACJDU8_12165</name>
</gene>
<dbReference type="SUPFAM" id="SSF46785">
    <property type="entry name" value="Winged helix' DNA-binding domain"/>
    <property type="match status" value="1"/>
</dbReference>
<dbReference type="RefSeq" id="WP_406792409.1">
    <property type="nucleotide sequence ID" value="NZ_JBJHZX010000016.1"/>
</dbReference>
<dbReference type="InterPro" id="IPR000847">
    <property type="entry name" value="LysR_HTH_N"/>
</dbReference>
<protein>
    <submittedName>
        <fullName evidence="6">LysR family transcriptional regulator</fullName>
    </submittedName>
</protein>
<dbReference type="Gene3D" id="1.10.10.10">
    <property type="entry name" value="Winged helix-like DNA-binding domain superfamily/Winged helix DNA-binding domain"/>
    <property type="match status" value="1"/>
</dbReference>
<dbReference type="SUPFAM" id="SSF53850">
    <property type="entry name" value="Periplasmic binding protein-like II"/>
    <property type="match status" value="1"/>
</dbReference>
<dbReference type="CDD" id="cd05466">
    <property type="entry name" value="PBP2_LTTR_substrate"/>
    <property type="match status" value="1"/>
</dbReference>